<dbReference type="OrthoDB" id="5307791at2759"/>
<sequence>MHSWWQCPGVKWGSKYGQSEAFSLEVLTFRAYKKINVLVGLSSPLDLWFHPVLNIMYTSNGHTVPPPPIPHVLNVLERRYDSRFYETIARIMSLREIYLRERFIFVRGEEMIPILKGLGAREEDFKYIQLISDLTGPDPTLDFRTVTYGRYCIDFETRSIRRLEEQAYTLTVQEDYKRHDSGIPRMFDEAPTDMQGNTVVQALMLFKALIFQGVRVNPRDRLDYSSASWICNMFDASTHTDKKSGIQGEPALEGVHSDGSDHTMTVFLGSSNMRPDSAVTYMHDNRETTGIQMCETNPTLIKARVQHRHFLDSLVFADHDFKHSVTSLYQLDLSQPARRDMLILFTRRPKMDGHVQGYGDSMDLHSTASLHLPLWLP</sequence>
<dbReference type="EMBL" id="QGMI01000081">
    <property type="protein sequence ID" value="TVY47644.1"/>
    <property type="molecule type" value="Genomic_DNA"/>
</dbReference>
<comment type="caution">
    <text evidence="1">The sequence shown here is derived from an EMBL/GenBank/DDBJ whole genome shotgun (WGS) entry which is preliminary data.</text>
</comment>
<evidence type="ECO:0000313" key="2">
    <source>
        <dbReference type="Proteomes" id="UP000443090"/>
    </source>
</evidence>
<keyword evidence="2" id="KW-1185">Reference proteome</keyword>
<gene>
    <name evidence="1" type="ORF">LOCC1_G001800</name>
</gene>
<organism evidence="1 2">
    <name type="scientific">Lachnellula occidentalis</name>
    <dbReference type="NCBI Taxonomy" id="215460"/>
    <lineage>
        <taxon>Eukaryota</taxon>
        <taxon>Fungi</taxon>
        <taxon>Dikarya</taxon>
        <taxon>Ascomycota</taxon>
        <taxon>Pezizomycotina</taxon>
        <taxon>Leotiomycetes</taxon>
        <taxon>Helotiales</taxon>
        <taxon>Lachnaceae</taxon>
        <taxon>Lachnellula</taxon>
    </lineage>
</organism>
<protein>
    <recommendedName>
        <fullName evidence="3">2OG-Fe dioxygenase-domain-containing protein</fullName>
    </recommendedName>
</protein>
<evidence type="ECO:0000313" key="1">
    <source>
        <dbReference type="EMBL" id="TVY47644.1"/>
    </source>
</evidence>
<accession>A0A8H8S663</accession>
<dbReference type="GO" id="GO:0051213">
    <property type="term" value="F:dioxygenase activity"/>
    <property type="evidence" value="ECO:0007669"/>
    <property type="project" value="InterPro"/>
</dbReference>
<dbReference type="Proteomes" id="UP000443090">
    <property type="component" value="Unassembled WGS sequence"/>
</dbReference>
<dbReference type="Gene3D" id="2.60.120.620">
    <property type="entry name" value="q2cbj1_9rhob like domain"/>
    <property type="match status" value="1"/>
</dbReference>
<dbReference type="InterPro" id="IPR018724">
    <property type="entry name" value="2OG-Fe_dioxygenase"/>
</dbReference>
<evidence type="ECO:0008006" key="3">
    <source>
        <dbReference type="Google" id="ProtNLM"/>
    </source>
</evidence>
<dbReference type="AlphaFoldDB" id="A0A8H8S663"/>
<reference evidence="1 2" key="1">
    <citation type="submission" date="2018-05" db="EMBL/GenBank/DDBJ databases">
        <title>Genome sequencing and assembly of the regulated plant pathogen Lachnellula willkommii and related sister species for the development of diagnostic species identification markers.</title>
        <authorList>
            <person name="Giroux E."/>
            <person name="Bilodeau G."/>
        </authorList>
    </citation>
    <scope>NUCLEOTIDE SEQUENCE [LARGE SCALE GENOMIC DNA]</scope>
    <source>
        <strain evidence="1 2">CBS 160.35</strain>
    </source>
</reference>
<name>A0A8H8S663_9HELO</name>
<dbReference type="Pfam" id="PF10014">
    <property type="entry name" value="2OG-Fe_Oxy_2"/>
    <property type="match status" value="1"/>
</dbReference>
<proteinExistence type="predicted"/>